<protein>
    <recommendedName>
        <fullName evidence="2">protein-N(pi)-phosphohistidine--D-fructose phosphotransferase</fullName>
        <ecNumber evidence="2">2.7.1.202</ecNumber>
    </recommendedName>
</protein>
<keyword evidence="3" id="KW-0813">Transport</keyword>
<reference evidence="10 11" key="1">
    <citation type="submission" date="2019-03" db="EMBL/GenBank/DDBJ databases">
        <title>Genomic Encyclopedia of Type Strains, Phase IV (KMG-IV): sequencing the most valuable type-strain genomes for metagenomic binning, comparative biology and taxonomic classification.</title>
        <authorList>
            <person name="Goeker M."/>
        </authorList>
    </citation>
    <scope>NUCLEOTIDE SEQUENCE [LARGE SCALE GENOMIC DNA]</scope>
    <source>
        <strain evidence="10 11">DSM 28231</strain>
    </source>
</reference>
<evidence type="ECO:0000256" key="2">
    <source>
        <dbReference type="ARBA" id="ARBA00012799"/>
    </source>
</evidence>
<dbReference type="NCBIfam" id="NF007783">
    <property type="entry name" value="PRK10474.1"/>
    <property type="match status" value="3"/>
</dbReference>
<keyword evidence="8" id="KW-0418">Kinase</keyword>
<keyword evidence="5" id="KW-0762">Sugar transport</keyword>
<dbReference type="PANTHER" id="PTHR30505:SF0">
    <property type="entry name" value="FRUCTOSE-LIKE PTS SYSTEM EIIBC COMPONENT-RELATED"/>
    <property type="match status" value="1"/>
</dbReference>
<dbReference type="Pfam" id="PF25554">
    <property type="entry name" value="PTS_EIIB_BC_N"/>
    <property type="match status" value="1"/>
</dbReference>
<keyword evidence="11" id="KW-1185">Reference proteome</keyword>
<dbReference type="InterPro" id="IPR003353">
    <property type="entry name" value="PTS_IIB_fruc"/>
</dbReference>
<dbReference type="EMBL" id="SLXI01000004">
    <property type="protein sequence ID" value="TCP12275.1"/>
    <property type="molecule type" value="Genomic_DNA"/>
</dbReference>
<dbReference type="InterPro" id="IPR050864">
    <property type="entry name" value="Bacterial_PTS_Sugar_Transport"/>
</dbReference>
<dbReference type="SUPFAM" id="SSF52794">
    <property type="entry name" value="PTS system IIB component-like"/>
    <property type="match status" value="3"/>
</dbReference>
<comment type="catalytic activity">
    <reaction evidence="1">
        <text>D-fructose(out) + N(pros)-phospho-L-histidyl-[protein] = D-fructose 1-phosphate(in) + L-histidyl-[protein]</text>
        <dbReference type="Rhea" id="RHEA:49252"/>
        <dbReference type="Rhea" id="RHEA-COMP:9745"/>
        <dbReference type="Rhea" id="RHEA-COMP:9746"/>
        <dbReference type="ChEBI" id="CHEBI:29979"/>
        <dbReference type="ChEBI" id="CHEBI:37721"/>
        <dbReference type="ChEBI" id="CHEBI:58674"/>
        <dbReference type="ChEBI" id="CHEBI:64837"/>
        <dbReference type="EC" id="2.7.1.202"/>
    </reaction>
</comment>
<comment type="caution">
    <text evidence="10">The sequence shown here is derived from an EMBL/GenBank/DDBJ whole genome shotgun (WGS) entry which is preliminary data.</text>
</comment>
<dbReference type="GO" id="GO:0005886">
    <property type="term" value="C:plasma membrane"/>
    <property type="evidence" value="ECO:0007669"/>
    <property type="project" value="TreeGrafter"/>
</dbReference>
<dbReference type="InterPro" id="IPR003501">
    <property type="entry name" value="PTS_EIIB_2/3"/>
</dbReference>
<evidence type="ECO:0000256" key="3">
    <source>
        <dbReference type="ARBA" id="ARBA00022448"/>
    </source>
</evidence>
<evidence type="ECO:0000256" key="5">
    <source>
        <dbReference type="ARBA" id="ARBA00022597"/>
    </source>
</evidence>
<feature type="domain" description="PTS EIIB type-2" evidence="9">
    <location>
        <begin position="227"/>
        <end position="322"/>
    </location>
</feature>
<dbReference type="GO" id="GO:0090563">
    <property type="term" value="F:protein-phosphocysteine-sugar phosphotransferase activity"/>
    <property type="evidence" value="ECO:0007669"/>
    <property type="project" value="TreeGrafter"/>
</dbReference>
<evidence type="ECO:0000256" key="4">
    <source>
        <dbReference type="ARBA" id="ARBA00022553"/>
    </source>
</evidence>
<keyword evidence="7" id="KW-0598">Phosphotransferase system</keyword>
<evidence type="ECO:0000313" key="11">
    <source>
        <dbReference type="Proteomes" id="UP000294841"/>
    </source>
</evidence>
<dbReference type="PROSITE" id="PS51099">
    <property type="entry name" value="PTS_EIIB_TYPE_2"/>
    <property type="match status" value="2"/>
</dbReference>
<organism evidence="10 11">
    <name type="scientific">Bisgaardia hudsonensis</name>
    <dbReference type="NCBI Taxonomy" id="109472"/>
    <lineage>
        <taxon>Bacteria</taxon>
        <taxon>Pseudomonadati</taxon>
        <taxon>Pseudomonadota</taxon>
        <taxon>Gammaproteobacteria</taxon>
        <taxon>Pasteurellales</taxon>
        <taxon>Pasteurellaceae</taxon>
        <taxon>Bisgaardia</taxon>
    </lineage>
</organism>
<evidence type="ECO:0000313" key="10">
    <source>
        <dbReference type="EMBL" id="TCP12275.1"/>
    </source>
</evidence>
<evidence type="ECO:0000256" key="1">
    <source>
        <dbReference type="ARBA" id="ARBA00001401"/>
    </source>
</evidence>
<dbReference type="GO" id="GO:0009401">
    <property type="term" value="P:phosphoenolpyruvate-dependent sugar phosphotransferase system"/>
    <property type="evidence" value="ECO:0007669"/>
    <property type="project" value="UniProtKB-KW"/>
</dbReference>
<feature type="domain" description="PTS EIIB type-2" evidence="9">
    <location>
        <begin position="98"/>
        <end position="195"/>
    </location>
</feature>
<evidence type="ECO:0000259" key="9">
    <source>
        <dbReference type="PROSITE" id="PS51099"/>
    </source>
</evidence>
<dbReference type="EC" id="2.7.1.202" evidence="2"/>
<keyword evidence="6" id="KW-0808">Transferase</keyword>
<evidence type="ECO:0000256" key="8">
    <source>
        <dbReference type="ARBA" id="ARBA00022777"/>
    </source>
</evidence>
<accession>A0A4R2MX05</accession>
<gene>
    <name evidence="10" type="ORF">EV697_10481</name>
</gene>
<evidence type="ECO:0000256" key="6">
    <source>
        <dbReference type="ARBA" id="ARBA00022679"/>
    </source>
</evidence>
<dbReference type="GO" id="GO:0022877">
    <property type="term" value="F:protein-N(PI)-phosphohistidine-fructose phosphotransferase system transporter activity"/>
    <property type="evidence" value="ECO:0007669"/>
    <property type="project" value="InterPro"/>
</dbReference>
<sequence>MKIYLKYSTNIGSSKSFLASQILTEAAKQQGHQVIEEEGEADLIIILGELSVVDERLFGKKVFFTDLDKAFHAPEDTLKKAVLESQVYTSNNNNCKRKKIVAVTACPTGVIQTFMSAEAIAEYAKAQGWEIKVETRGQAGANNLISKEDVINADLVFVAADIEVDLTKFHGKLMYRTSTELALKKTAQEFDRAFESAVLYDDGRIKSDVTNDNDVVNNDLSMEHRRVVAVTACPTGVIQTFMSAEAIAEYAKKQGWEIKVETRGQTGANNLISKEDVINADLVFIATDIDVDLSKFKGKLMYRTSTELALKKTKQEFDKAFKEAVIYEG</sequence>
<dbReference type="NCBIfam" id="TIGR00829">
    <property type="entry name" value="FRU"/>
    <property type="match status" value="2"/>
</dbReference>
<dbReference type="Gene3D" id="3.40.50.2300">
    <property type="match status" value="2"/>
</dbReference>
<evidence type="ECO:0000256" key="7">
    <source>
        <dbReference type="ARBA" id="ARBA00022683"/>
    </source>
</evidence>
<dbReference type="Proteomes" id="UP000294841">
    <property type="component" value="Unassembled WGS sequence"/>
</dbReference>
<dbReference type="AlphaFoldDB" id="A0A4R2MX05"/>
<dbReference type="Pfam" id="PF02302">
    <property type="entry name" value="PTS_IIB"/>
    <property type="match status" value="2"/>
</dbReference>
<dbReference type="PANTHER" id="PTHR30505">
    <property type="entry name" value="FRUCTOSE-LIKE PERMEASE"/>
    <property type="match status" value="1"/>
</dbReference>
<proteinExistence type="predicted"/>
<dbReference type="OrthoDB" id="9782569at2"/>
<dbReference type="InterPro" id="IPR036095">
    <property type="entry name" value="PTS_EIIB-like_sf"/>
</dbReference>
<keyword evidence="4" id="KW-0597">Phosphoprotein</keyword>
<dbReference type="InterPro" id="IPR013011">
    <property type="entry name" value="PTS_EIIB_2"/>
</dbReference>
<name>A0A4R2MX05_9PAST</name>
<dbReference type="GO" id="GO:0016301">
    <property type="term" value="F:kinase activity"/>
    <property type="evidence" value="ECO:0007669"/>
    <property type="project" value="UniProtKB-KW"/>
</dbReference>
<dbReference type="CDD" id="cd05569">
    <property type="entry name" value="PTS_IIB_fructose"/>
    <property type="match status" value="2"/>
</dbReference>